<dbReference type="InterPro" id="IPR013216">
    <property type="entry name" value="Methyltransf_11"/>
</dbReference>
<dbReference type="Pfam" id="PF08241">
    <property type="entry name" value="Methyltransf_11"/>
    <property type="match status" value="1"/>
</dbReference>
<dbReference type="AlphaFoldDB" id="A0A1G2N7Z0"/>
<proteinExistence type="predicted"/>
<sequence>MDKKDTSWESVAPWYDNLLEGDKDSYQRRVILPNLLRIVDASKPARIIDLACGQGFFTALLAKEGREVVGVDLSPLLIKVAAERHREKKKLSFIVAPAHAVPLPDAFADVITVVLAIQNIKNLSETIKETSRLLKEKGKLIFILSHPAFRIPQKTFWEFDEKKDIQFRRVTEYLSESAAVIEMTPGKKGGPTTESFHRPLQVYSKVLANNDFAIARIEEWISHKKSEKGPRQIAEDKARKEIPLFMMIEALRV</sequence>
<accession>A0A1G2N7Z0</accession>
<evidence type="ECO:0000313" key="2">
    <source>
        <dbReference type="EMBL" id="OHA32153.1"/>
    </source>
</evidence>
<dbReference type="PANTHER" id="PTHR43861:SF1">
    <property type="entry name" value="TRANS-ACONITATE 2-METHYLTRANSFERASE"/>
    <property type="match status" value="1"/>
</dbReference>
<dbReference type="CDD" id="cd02440">
    <property type="entry name" value="AdoMet_MTases"/>
    <property type="match status" value="1"/>
</dbReference>
<organism evidence="2 3">
    <name type="scientific">Candidatus Taylorbacteria bacterium RIFCSPLOWO2_01_FULL_45_15b</name>
    <dbReference type="NCBI Taxonomy" id="1802319"/>
    <lineage>
        <taxon>Bacteria</taxon>
        <taxon>Candidatus Tayloriibacteriota</taxon>
    </lineage>
</organism>
<comment type="caution">
    <text evidence="2">The sequence shown here is derived from an EMBL/GenBank/DDBJ whole genome shotgun (WGS) entry which is preliminary data.</text>
</comment>
<dbReference type="Gene3D" id="3.40.50.150">
    <property type="entry name" value="Vaccinia Virus protein VP39"/>
    <property type="match status" value="1"/>
</dbReference>
<evidence type="ECO:0000313" key="3">
    <source>
        <dbReference type="Proteomes" id="UP000176221"/>
    </source>
</evidence>
<dbReference type="GO" id="GO:0008757">
    <property type="term" value="F:S-adenosylmethionine-dependent methyltransferase activity"/>
    <property type="evidence" value="ECO:0007669"/>
    <property type="project" value="InterPro"/>
</dbReference>
<dbReference type="EMBL" id="MHRX01000052">
    <property type="protein sequence ID" value="OHA32153.1"/>
    <property type="molecule type" value="Genomic_DNA"/>
</dbReference>
<dbReference type="STRING" id="1802319.A2928_00475"/>
<dbReference type="PANTHER" id="PTHR43861">
    <property type="entry name" value="TRANS-ACONITATE 2-METHYLTRANSFERASE-RELATED"/>
    <property type="match status" value="1"/>
</dbReference>
<dbReference type="SUPFAM" id="SSF53335">
    <property type="entry name" value="S-adenosyl-L-methionine-dependent methyltransferases"/>
    <property type="match status" value="1"/>
</dbReference>
<name>A0A1G2N7Z0_9BACT</name>
<reference evidence="2 3" key="1">
    <citation type="journal article" date="2016" name="Nat. Commun.">
        <title>Thousands of microbial genomes shed light on interconnected biogeochemical processes in an aquifer system.</title>
        <authorList>
            <person name="Anantharaman K."/>
            <person name="Brown C.T."/>
            <person name="Hug L.A."/>
            <person name="Sharon I."/>
            <person name="Castelle C.J."/>
            <person name="Probst A.J."/>
            <person name="Thomas B.C."/>
            <person name="Singh A."/>
            <person name="Wilkins M.J."/>
            <person name="Karaoz U."/>
            <person name="Brodie E.L."/>
            <person name="Williams K.H."/>
            <person name="Hubbard S.S."/>
            <person name="Banfield J.F."/>
        </authorList>
    </citation>
    <scope>NUCLEOTIDE SEQUENCE [LARGE SCALE GENOMIC DNA]</scope>
</reference>
<protein>
    <recommendedName>
        <fullName evidence="1">Methyltransferase type 11 domain-containing protein</fullName>
    </recommendedName>
</protein>
<feature type="domain" description="Methyltransferase type 11" evidence="1">
    <location>
        <begin position="49"/>
        <end position="142"/>
    </location>
</feature>
<dbReference type="InterPro" id="IPR029063">
    <property type="entry name" value="SAM-dependent_MTases_sf"/>
</dbReference>
<evidence type="ECO:0000259" key="1">
    <source>
        <dbReference type="Pfam" id="PF08241"/>
    </source>
</evidence>
<gene>
    <name evidence="2" type="ORF">A2928_00475</name>
</gene>
<dbReference type="Proteomes" id="UP000176221">
    <property type="component" value="Unassembled WGS sequence"/>
</dbReference>